<protein>
    <recommendedName>
        <fullName evidence="3">Glutamine--fructose-6-phosphate aminotransferase [isomerizing]</fullName>
        <ecNumber evidence="2">2.6.1.16</ecNumber>
    </recommendedName>
</protein>
<dbReference type="PANTHER" id="PTHR10937">
    <property type="entry name" value="GLUCOSAMINE--FRUCTOSE-6-PHOSPHATE AMINOTRANSFERASE, ISOMERIZING"/>
    <property type="match status" value="1"/>
</dbReference>
<evidence type="ECO:0000256" key="1">
    <source>
        <dbReference type="ARBA" id="ARBA00001031"/>
    </source>
</evidence>
<dbReference type="PANTHER" id="PTHR10937:SF0">
    <property type="entry name" value="GLUTAMINE--FRUCTOSE-6-PHOSPHATE TRANSAMINASE (ISOMERIZING)"/>
    <property type="match status" value="1"/>
</dbReference>
<dbReference type="Pfam" id="PF01380">
    <property type="entry name" value="SIS"/>
    <property type="match status" value="2"/>
</dbReference>
<comment type="caution">
    <text evidence="6">The sequence shown here is derived from an EMBL/GenBank/DDBJ whole genome shotgun (WGS) entry which is preliminary data.</text>
</comment>
<reference evidence="6" key="1">
    <citation type="submission" date="2020-10" db="EMBL/GenBank/DDBJ databases">
        <authorList>
            <person name="Gilroy R."/>
        </authorList>
    </citation>
    <scope>NUCLEOTIDE SEQUENCE</scope>
    <source>
        <strain evidence="6">6276</strain>
    </source>
</reference>
<feature type="domain" description="SIS" evidence="5">
    <location>
        <begin position="37"/>
        <end position="182"/>
    </location>
</feature>
<gene>
    <name evidence="6" type="ORF">IAC10_08465</name>
</gene>
<evidence type="ECO:0000313" key="6">
    <source>
        <dbReference type="EMBL" id="HIS36645.1"/>
    </source>
</evidence>
<dbReference type="InterPro" id="IPR046348">
    <property type="entry name" value="SIS_dom_sf"/>
</dbReference>
<organism evidence="6 7">
    <name type="scientific">Candidatus Scatousia excrementigallinarum</name>
    <dbReference type="NCBI Taxonomy" id="2840935"/>
    <lineage>
        <taxon>Bacteria</taxon>
        <taxon>Candidatus Scatousia</taxon>
    </lineage>
</organism>
<dbReference type="EMBL" id="DVIU01000165">
    <property type="protein sequence ID" value="HIS36645.1"/>
    <property type="molecule type" value="Genomic_DNA"/>
</dbReference>
<dbReference type="Proteomes" id="UP000823928">
    <property type="component" value="Unassembled WGS sequence"/>
</dbReference>
<dbReference type="GO" id="GO:0097367">
    <property type="term" value="F:carbohydrate derivative binding"/>
    <property type="evidence" value="ECO:0007669"/>
    <property type="project" value="InterPro"/>
</dbReference>
<dbReference type="CDD" id="cd05009">
    <property type="entry name" value="SIS_GlmS_GlmD_2"/>
    <property type="match status" value="1"/>
</dbReference>
<keyword evidence="4" id="KW-0677">Repeat</keyword>
<reference evidence="6" key="2">
    <citation type="journal article" date="2021" name="PeerJ">
        <title>Extensive microbial diversity within the chicken gut microbiome revealed by metagenomics and culture.</title>
        <authorList>
            <person name="Gilroy R."/>
            <person name="Ravi A."/>
            <person name="Getino M."/>
            <person name="Pursley I."/>
            <person name="Horton D.L."/>
            <person name="Alikhan N.F."/>
            <person name="Baker D."/>
            <person name="Gharbi K."/>
            <person name="Hall N."/>
            <person name="Watson M."/>
            <person name="Adriaenssens E.M."/>
            <person name="Foster-Nyarko E."/>
            <person name="Jarju S."/>
            <person name="Secka A."/>
            <person name="Antonio M."/>
            <person name="Oren A."/>
            <person name="Chaudhuri R.R."/>
            <person name="La Ragione R."/>
            <person name="Hildebrand F."/>
            <person name="Pallen M.J."/>
        </authorList>
    </citation>
    <scope>NUCLEOTIDE SEQUENCE</scope>
    <source>
        <strain evidence="6">6276</strain>
    </source>
</reference>
<feature type="domain" description="SIS" evidence="5">
    <location>
        <begin position="206"/>
        <end position="344"/>
    </location>
</feature>
<evidence type="ECO:0000256" key="4">
    <source>
        <dbReference type="ARBA" id="ARBA00022737"/>
    </source>
</evidence>
<sequence length="352" mass="39297">MFFKENKKSSMEQEIFEQSDVLDSLLKTHVNDNNYILFDIPTDISKIIMVASGSSYHCARFAADLFGNVAGMEARAIYSSEFLLKSAVPHDNDILYVFITQSGETSDTNSALRKAKELGMRTLCITNKKDSSIWQASDFKIDCCAGEEKSIAATKSLTTQMLCCTLLVLKYAAHKGIDISGYIEDLKNLSGYIEKTYNLHPDIKEMAAFLSKFKNIVITADGISYAIAKEASLKIKETSYVNVYSNILGEFMHGHVAILNNKPAMIHISVDELSYTAMRNLNKIEEDYNPPLCIIGYSNDKINPKFNIDISCESEIVKSFCIVVIVQLLALEIAQKLGRNVDKPHGLHKVVK</sequence>
<dbReference type="InterPro" id="IPR035466">
    <property type="entry name" value="GlmS/AgaS_SIS"/>
</dbReference>
<dbReference type="AlphaFoldDB" id="A0A9D1F007"/>
<evidence type="ECO:0000259" key="5">
    <source>
        <dbReference type="PROSITE" id="PS51464"/>
    </source>
</evidence>
<evidence type="ECO:0000256" key="2">
    <source>
        <dbReference type="ARBA" id="ARBA00012916"/>
    </source>
</evidence>
<dbReference type="SUPFAM" id="SSF53697">
    <property type="entry name" value="SIS domain"/>
    <property type="match status" value="1"/>
</dbReference>
<dbReference type="InterPro" id="IPR035490">
    <property type="entry name" value="GlmS/FrlB_SIS"/>
</dbReference>
<name>A0A9D1F007_9BACT</name>
<proteinExistence type="predicted"/>
<dbReference type="PROSITE" id="PS51464">
    <property type="entry name" value="SIS"/>
    <property type="match status" value="2"/>
</dbReference>
<dbReference type="CDD" id="cd05008">
    <property type="entry name" value="SIS_GlmS_GlmD_1"/>
    <property type="match status" value="1"/>
</dbReference>
<dbReference type="GO" id="GO:0006487">
    <property type="term" value="P:protein N-linked glycosylation"/>
    <property type="evidence" value="ECO:0007669"/>
    <property type="project" value="TreeGrafter"/>
</dbReference>
<dbReference type="EC" id="2.6.1.16" evidence="2"/>
<dbReference type="GO" id="GO:0006047">
    <property type="term" value="P:UDP-N-acetylglucosamine metabolic process"/>
    <property type="evidence" value="ECO:0007669"/>
    <property type="project" value="TreeGrafter"/>
</dbReference>
<accession>A0A9D1F007</accession>
<evidence type="ECO:0000256" key="3">
    <source>
        <dbReference type="ARBA" id="ARBA00016090"/>
    </source>
</evidence>
<evidence type="ECO:0000313" key="7">
    <source>
        <dbReference type="Proteomes" id="UP000823928"/>
    </source>
</evidence>
<dbReference type="InterPro" id="IPR001347">
    <property type="entry name" value="SIS_dom"/>
</dbReference>
<comment type="catalytic activity">
    <reaction evidence="1">
        <text>D-fructose 6-phosphate + L-glutamine = D-glucosamine 6-phosphate + L-glutamate</text>
        <dbReference type="Rhea" id="RHEA:13237"/>
        <dbReference type="ChEBI" id="CHEBI:29985"/>
        <dbReference type="ChEBI" id="CHEBI:58359"/>
        <dbReference type="ChEBI" id="CHEBI:58725"/>
        <dbReference type="ChEBI" id="CHEBI:61527"/>
        <dbReference type="EC" id="2.6.1.16"/>
    </reaction>
</comment>
<dbReference type="GO" id="GO:0006002">
    <property type="term" value="P:fructose 6-phosphate metabolic process"/>
    <property type="evidence" value="ECO:0007669"/>
    <property type="project" value="TreeGrafter"/>
</dbReference>
<dbReference type="Gene3D" id="3.40.50.10490">
    <property type="entry name" value="Glucose-6-phosphate isomerase like protein, domain 1"/>
    <property type="match status" value="2"/>
</dbReference>
<dbReference type="GO" id="GO:0004360">
    <property type="term" value="F:glutamine-fructose-6-phosphate transaminase (isomerizing) activity"/>
    <property type="evidence" value="ECO:0007669"/>
    <property type="project" value="UniProtKB-EC"/>
</dbReference>